<dbReference type="OrthoDB" id="3609at2759"/>
<dbReference type="FunFam" id="1.10.1040.10:FF:000017">
    <property type="entry name" value="2-dehydropantoate 2-reductase"/>
    <property type="match status" value="1"/>
</dbReference>
<dbReference type="InterPro" id="IPR003710">
    <property type="entry name" value="ApbA"/>
</dbReference>
<evidence type="ECO:0000313" key="8">
    <source>
        <dbReference type="Proteomes" id="UP000319663"/>
    </source>
</evidence>
<dbReference type="SUPFAM" id="SSF48179">
    <property type="entry name" value="6-phosphogluconate dehydrogenase C-terminal domain-like"/>
    <property type="match status" value="1"/>
</dbReference>
<keyword evidence="2 4" id="KW-0521">NADP</keyword>
<dbReference type="GO" id="GO:0005737">
    <property type="term" value="C:cytoplasm"/>
    <property type="evidence" value="ECO:0007669"/>
    <property type="project" value="TreeGrafter"/>
</dbReference>
<accession>A0A507R3P3</accession>
<evidence type="ECO:0000256" key="2">
    <source>
        <dbReference type="ARBA" id="ARBA00022857"/>
    </source>
</evidence>
<dbReference type="Pfam" id="PF08546">
    <property type="entry name" value="ApbA_C"/>
    <property type="match status" value="1"/>
</dbReference>
<dbReference type="Gene3D" id="1.10.1040.10">
    <property type="entry name" value="N-(1-d-carboxylethyl)-l-norvaline Dehydrogenase, domain 2"/>
    <property type="match status" value="1"/>
</dbReference>
<dbReference type="InterPro" id="IPR013332">
    <property type="entry name" value="KPR_N"/>
</dbReference>
<dbReference type="Pfam" id="PF02558">
    <property type="entry name" value="ApbA"/>
    <property type="match status" value="1"/>
</dbReference>
<dbReference type="NCBIfam" id="TIGR00745">
    <property type="entry name" value="apbA_panE"/>
    <property type="match status" value="1"/>
</dbReference>
<proteinExistence type="inferred from homology"/>
<dbReference type="InterPro" id="IPR051402">
    <property type="entry name" value="KPR-Related"/>
</dbReference>
<dbReference type="PANTHER" id="PTHR21708">
    <property type="entry name" value="PROBABLE 2-DEHYDROPANTOATE 2-REDUCTASE"/>
    <property type="match status" value="1"/>
</dbReference>
<dbReference type="GO" id="GO:0008677">
    <property type="term" value="F:2-dehydropantoate 2-reductase activity"/>
    <property type="evidence" value="ECO:0007669"/>
    <property type="project" value="UniProtKB-EC"/>
</dbReference>
<dbReference type="InterPro" id="IPR013752">
    <property type="entry name" value="KPA_reductase"/>
</dbReference>
<dbReference type="InterPro" id="IPR036291">
    <property type="entry name" value="NAD(P)-bd_dom_sf"/>
</dbReference>
<name>A0A507R3P3_MONPU</name>
<dbReference type="InterPro" id="IPR008927">
    <property type="entry name" value="6-PGluconate_DH-like_C_sf"/>
</dbReference>
<dbReference type="Gene3D" id="3.40.50.720">
    <property type="entry name" value="NAD(P)-binding Rossmann-like Domain"/>
    <property type="match status" value="1"/>
</dbReference>
<dbReference type="GO" id="GO:0015940">
    <property type="term" value="P:pantothenate biosynthetic process"/>
    <property type="evidence" value="ECO:0007669"/>
    <property type="project" value="InterPro"/>
</dbReference>
<comment type="function">
    <text evidence="4">Catalyzes the NADPH-dependent reduction of ketopantoate into pantoic acid.</text>
</comment>
<organism evidence="7 8">
    <name type="scientific">Monascus purpureus</name>
    <name type="common">Red mold</name>
    <name type="synonym">Monascus anka</name>
    <dbReference type="NCBI Taxonomy" id="5098"/>
    <lineage>
        <taxon>Eukaryota</taxon>
        <taxon>Fungi</taxon>
        <taxon>Dikarya</taxon>
        <taxon>Ascomycota</taxon>
        <taxon>Pezizomycotina</taxon>
        <taxon>Eurotiomycetes</taxon>
        <taxon>Eurotiomycetidae</taxon>
        <taxon>Eurotiales</taxon>
        <taxon>Aspergillaceae</taxon>
        <taxon>Monascus</taxon>
    </lineage>
</organism>
<gene>
    <name evidence="7" type="ORF">MPDQ_001439</name>
</gene>
<comment type="catalytic activity">
    <reaction evidence="4">
        <text>(R)-pantoate + NADP(+) = 2-dehydropantoate + NADPH + H(+)</text>
        <dbReference type="Rhea" id="RHEA:16233"/>
        <dbReference type="ChEBI" id="CHEBI:11561"/>
        <dbReference type="ChEBI" id="CHEBI:15378"/>
        <dbReference type="ChEBI" id="CHEBI:15980"/>
        <dbReference type="ChEBI" id="CHEBI:57783"/>
        <dbReference type="ChEBI" id="CHEBI:58349"/>
        <dbReference type="EC" id="1.1.1.169"/>
    </reaction>
</comment>
<evidence type="ECO:0000256" key="1">
    <source>
        <dbReference type="ARBA" id="ARBA00007870"/>
    </source>
</evidence>
<evidence type="ECO:0000256" key="3">
    <source>
        <dbReference type="ARBA" id="ARBA00023002"/>
    </source>
</evidence>
<dbReference type="Proteomes" id="UP000319663">
    <property type="component" value="Unassembled WGS sequence"/>
</dbReference>
<evidence type="ECO:0000259" key="5">
    <source>
        <dbReference type="Pfam" id="PF02558"/>
    </source>
</evidence>
<dbReference type="AlphaFoldDB" id="A0A507R3P3"/>
<evidence type="ECO:0000259" key="6">
    <source>
        <dbReference type="Pfam" id="PF08546"/>
    </source>
</evidence>
<dbReference type="EMBL" id="VIFY01000014">
    <property type="protein sequence ID" value="TQB75839.1"/>
    <property type="molecule type" value="Genomic_DNA"/>
</dbReference>
<keyword evidence="8" id="KW-1185">Reference proteome</keyword>
<protein>
    <recommendedName>
        <fullName evidence="4">2-dehydropantoate 2-reductase</fullName>
        <ecNumber evidence="4">1.1.1.169</ecNumber>
    </recommendedName>
    <alternativeName>
        <fullName evidence="4">Ketopantoate reductase</fullName>
    </alternativeName>
</protein>
<comment type="similarity">
    <text evidence="1 4">Belongs to the ketopantoate reductase family.</text>
</comment>
<dbReference type="InterPro" id="IPR013328">
    <property type="entry name" value="6PGD_dom2"/>
</dbReference>
<comment type="caution">
    <text evidence="7">The sequence shown here is derived from an EMBL/GenBank/DDBJ whole genome shotgun (WGS) entry which is preliminary data.</text>
</comment>
<feature type="domain" description="Ketopantoate reductase C-terminal" evidence="6">
    <location>
        <begin position="206"/>
        <end position="327"/>
    </location>
</feature>
<feature type="domain" description="Ketopantoate reductase N-terminal" evidence="5">
    <location>
        <begin position="4"/>
        <end position="162"/>
    </location>
</feature>
<evidence type="ECO:0000256" key="4">
    <source>
        <dbReference type="RuleBase" id="RU362068"/>
    </source>
</evidence>
<sequence length="338" mass="36314">MLNICLVGSGGVGTIAALVLEQSRQARVTAVLRSKYAIVSEKGVDITSVDHGEVTAWKPYRIVPSIASAIPDDQNGAYDFLVIAVKALPELMRSLTKDISPLITPRKTAILLLQNGLGIEAPLSEQFPSNPILSGVSMIGSRFTSARTVYHEDPDELKIGAYFHHESSLPREEQARAARCFVEAYSAGLADATAKGTGASCILVDDIVAARWRKLLWNGTFNTLCTLLRISVGELIRSPGRDTLLKPAMREMVAIAKAAGYGHVVDEAVVKQTLEGTPGTSAFRPSMLVDLENGRPIELEVILGAPLSVGRKLGVSTPVLDQVYALLCVVQWTLTRGP</sequence>
<dbReference type="SUPFAM" id="SSF51735">
    <property type="entry name" value="NAD(P)-binding Rossmann-fold domains"/>
    <property type="match status" value="1"/>
</dbReference>
<reference evidence="7 8" key="1">
    <citation type="submission" date="2019-06" db="EMBL/GenBank/DDBJ databases">
        <title>Wine fermentation using esterase from Monascus purpureus.</title>
        <authorList>
            <person name="Geng C."/>
            <person name="Zhang Y."/>
        </authorList>
    </citation>
    <scope>NUCLEOTIDE SEQUENCE [LARGE SCALE GENOMIC DNA]</scope>
    <source>
        <strain evidence="7">HQ1</strain>
    </source>
</reference>
<keyword evidence="3 4" id="KW-0560">Oxidoreductase</keyword>
<evidence type="ECO:0000313" key="7">
    <source>
        <dbReference type="EMBL" id="TQB75839.1"/>
    </source>
</evidence>
<dbReference type="PANTHER" id="PTHR21708:SF30">
    <property type="entry name" value="2-DEHYDROPANTOATE 2-REDUCTASE-RELATED"/>
    <property type="match status" value="1"/>
</dbReference>
<dbReference type="STRING" id="5098.A0A507R3P3"/>
<dbReference type="EC" id="1.1.1.169" evidence="4"/>